<sequence>MDIKMFNVGKVVNTHGIAGEVRVVRITDFEERFEPGQELYWFQDENSKPQKLIIQTHRQHKTFDLLTFQGYTNINQVEGLKGGVLKVREDQLGELEEDEFYYHEIIGCSVETTEGEMLGKVKEILSPGANDVWVVQRVKQKDLLLPYIEDVVKHIDVDAKKIVIEPMEGLLDL</sequence>
<protein>
    <recommendedName>
        <fullName evidence="5">Ribosome maturation factor RimM</fullName>
    </recommendedName>
</protein>
<dbReference type="AlphaFoldDB" id="A0A285NJD6"/>
<keyword evidence="4 5" id="KW-0143">Chaperone</keyword>
<dbReference type="PANTHER" id="PTHR33692">
    <property type="entry name" value="RIBOSOME MATURATION FACTOR RIMM"/>
    <property type="match status" value="1"/>
</dbReference>
<dbReference type="InterPro" id="IPR009000">
    <property type="entry name" value="Transl_B-barrel_sf"/>
</dbReference>
<dbReference type="EMBL" id="OBEK01000002">
    <property type="protein sequence ID" value="SNZ09559.1"/>
    <property type="molecule type" value="Genomic_DNA"/>
</dbReference>
<feature type="domain" description="PRC-barrel" evidence="7">
    <location>
        <begin position="97"/>
        <end position="171"/>
    </location>
</feature>
<proteinExistence type="inferred from homology"/>
<dbReference type="Proteomes" id="UP000219356">
    <property type="component" value="Unassembled WGS sequence"/>
</dbReference>
<dbReference type="Gene3D" id="2.30.30.240">
    <property type="entry name" value="PRC-barrel domain"/>
    <property type="match status" value="1"/>
</dbReference>
<dbReference type="PANTHER" id="PTHR33692:SF1">
    <property type="entry name" value="RIBOSOME MATURATION FACTOR RIMM"/>
    <property type="match status" value="1"/>
</dbReference>
<dbReference type="InterPro" id="IPR011033">
    <property type="entry name" value="PRC_barrel-like_sf"/>
</dbReference>
<dbReference type="GO" id="GO:0005840">
    <property type="term" value="C:ribosome"/>
    <property type="evidence" value="ECO:0007669"/>
    <property type="project" value="InterPro"/>
</dbReference>
<evidence type="ECO:0000256" key="4">
    <source>
        <dbReference type="ARBA" id="ARBA00023186"/>
    </source>
</evidence>
<dbReference type="Pfam" id="PF01782">
    <property type="entry name" value="RimM"/>
    <property type="match status" value="1"/>
</dbReference>
<dbReference type="InterPro" id="IPR036976">
    <property type="entry name" value="RimM_N_sf"/>
</dbReference>
<evidence type="ECO:0000256" key="2">
    <source>
        <dbReference type="ARBA" id="ARBA00022517"/>
    </source>
</evidence>
<dbReference type="STRING" id="586416.GZ22_06750"/>
<accession>A0A285NJD6</accession>
<keyword evidence="9" id="KW-1185">Reference proteome</keyword>
<gene>
    <name evidence="5" type="primary">rimM</name>
    <name evidence="8" type="ORF">SAMN05421503_1268</name>
</gene>
<dbReference type="HAMAP" id="MF_00014">
    <property type="entry name" value="Ribosome_mat_RimM"/>
    <property type="match status" value="1"/>
</dbReference>
<evidence type="ECO:0000256" key="3">
    <source>
        <dbReference type="ARBA" id="ARBA00022552"/>
    </source>
</evidence>
<keyword evidence="1 5" id="KW-0963">Cytoplasm</keyword>
<dbReference type="GO" id="GO:0042274">
    <property type="term" value="P:ribosomal small subunit biogenesis"/>
    <property type="evidence" value="ECO:0007669"/>
    <property type="project" value="UniProtKB-UniRule"/>
</dbReference>
<dbReference type="SUPFAM" id="SSF50346">
    <property type="entry name" value="PRC-barrel domain"/>
    <property type="match status" value="1"/>
</dbReference>
<keyword evidence="2 5" id="KW-0690">Ribosome biogenesis</keyword>
<dbReference type="InterPro" id="IPR011961">
    <property type="entry name" value="RimM"/>
</dbReference>
<dbReference type="Pfam" id="PF05239">
    <property type="entry name" value="PRC"/>
    <property type="match status" value="1"/>
</dbReference>
<dbReference type="Gene3D" id="2.40.30.60">
    <property type="entry name" value="RimM"/>
    <property type="match status" value="1"/>
</dbReference>
<dbReference type="InterPro" id="IPR027275">
    <property type="entry name" value="PRC-brl_dom"/>
</dbReference>
<dbReference type="GO" id="GO:0005737">
    <property type="term" value="C:cytoplasm"/>
    <property type="evidence" value="ECO:0007669"/>
    <property type="project" value="UniProtKB-SubCell"/>
</dbReference>
<dbReference type="GO" id="GO:0043022">
    <property type="term" value="F:ribosome binding"/>
    <property type="evidence" value="ECO:0007669"/>
    <property type="project" value="InterPro"/>
</dbReference>
<dbReference type="NCBIfam" id="TIGR02273">
    <property type="entry name" value="16S_RimM"/>
    <property type="match status" value="1"/>
</dbReference>
<comment type="similarity">
    <text evidence="5">Belongs to the RimM family.</text>
</comment>
<organism evidence="8 9">
    <name type="scientific">Terribacillus aidingensis</name>
    <dbReference type="NCBI Taxonomy" id="586416"/>
    <lineage>
        <taxon>Bacteria</taxon>
        <taxon>Bacillati</taxon>
        <taxon>Bacillota</taxon>
        <taxon>Bacilli</taxon>
        <taxon>Bacillales</taxon>
        <taxon>Bacillaceae</taxon>
        <taxon>Terribacillus</taxon>
    </lineage>
</organism>
<evidence type="ECO:0000256" key="5">
    <source>
        <dbReference type="HAMAP-Rule" id="MF_00014"/>
    </source>
</evidence>
<evidence type="ECO:0000313" key="8">
    <source>
        <dbReference type="EMBL" id="SNZ09559.1"/>
    </source>
</evidence>
<dbReference type="GO" id="GO:0006364">
    <property type="term" value="P:rRNA processing"/>
    <property type="evidence" value="ECO:0007669"/>
    <property type="project" value="UniProtKB-UniRule"/>
</dbReference>
<keyword evidence="3 5" id="KW-0698">rRNA processing</keyword>
<dbReference type="SUPFAM" id="SSF50447">
    <property type="entry name" value="Translation proteins"/>
    <property type="match status" value="1"/>
</dbReference>
<reference evidence="9" key="1">
    <citation type="submission" date="2017-09" db="EMBL/GenBank/DDBJ databases">
        <authorList>
            <person name="Varghese N."/>
            <person name="Submissions S."/>
        </authorList>
    </citation>
    <scope>NUCLEOTIDE SEQUENCE [LARGE SCALE GENOMIC DNA]</scope>
    <source>
        <strain evidence="9">CGMCC 1.8913</strain>
    </source>
</reference>
<evidence type="ECO:0000256" key="1">
    <source>
        <dbReference type="ARBA" id="ARBA00022490"/>
    </source>
</evidence>
<dbReference type="RefSeq" id="WP_097040388.1">
    <property type="nucleotide sequence ID" value="NZ_OBEK01000002.1"/>
</dbReference>
<feature type="domain" description="RimM N-terminal" evidence="6">
    <location>
        <begin position="8"/>
        <end position="91"/>
    </location>
</feature>
<comment type="domain">
    <text evidence="5">The PRC barrel domain binds ribosomal protein uS19.</text>
</comment>
<evidence type="ECO:0000259" key="6">
    <source>
        <dbReference type="Pfam" id="PF01782"/>
    </source>
</evidence>
<comment type="subcellular location">
    <subcellularLocation>
        <location evidence="5">Cytoplasm</location>
    </subcellularLocation>
</comment>
<name>A0A285NJD6_9BACI</name>
<dbReference type="OrthoDB" id="9810331at2"/>
<evidence type="ECO:0000259" key="7">
    <source>
        <dbReference type="Pfam" id="PF05239"/>
    </source>
</evidence>
<evidence type="ECO:0000313" key="9">
    <source>
        <dbReference type="Proteomes" id="UP000219356"/>
    </source>
</evidence>
<dbReference type="InterPro" id="IPR002676">
    <property type="entry name" value="RimM_N"/>
</dbReference>
<comment type="function">
    <text evidence="5">An accessory protein needed during the final step in the assembly of 30S ribosomal subunit, possibly for assembly of the head region. Essential for efficient processing of 16S rRNA. May be needed both before and after RbfA during the maturation of 16S rRNA. It has affinity for free ribosomal 30S subunits but not for 70S ribosomes.</text>
</comment>
<comment type="subunit">
    <text evidence="5">Binds ribosomal protein uS19.</text>
</comment>